<dbReference type="Pfam" id="PF01872">
    <property type="entry name" value="RibD_C"/>
    <property type="match status" value="1"/>
</dbReference>
<dbReference type="KEGG" id="aft:BBF96_05835"/>
<dbReference type="Proteomes" id="UP000267250">
    <property type="component" value="Chromosome"/>
</dbReference>
<feature type="active site" description="Proton donor" evidence="16">
    <location>
        <position position="50"/>
    </location>
</feature>
<dbReference type="InterPro" id="IPR002125">
    <property type="entry name" value="CMP_dCMP_dom"/>
</dbReference>
<dbReference type="PIRSF" id="PIRSF006769">
    <property type="entry name" value="RibD"/>
    <property type="match status" value="1"/>
</dbReference>
<comment type="similarity">
    <text evidence="5 15">In the C-terminal section; belongs to the HTP reductase family.</text>
</comment>
<proteinExistence type="inferred from homology"/>
<keyword evidence="9 15" id="KW-0862">Zinc</keyword>
<dbReference type="UniPathway" id="UPA00275">
    <property type="reaction ID" value="UER00401"/>
</dbReference>
<feature type="binding site" evidence="18">
    <location>
        <position position="48"/>
    </location>
    <ligand>
        <name>Zn(2+)</name>
        <dbReference type="ChEBI" id="CHEBI:29105"/>
        <note>catalytic</note>
    </ligand>
</feature>
<dbReference type="InterPro" id="IPR004794">
    <property type="entry name" value="Eubact_RibD"/>
</dbReference>
<evidence type="ECO:0000256" key="3">
    <source>
        <dbReference type="ARBA" id="ARBA00004910"/>
    </source>
</evidence>
<dbReference type="PANTHER" id="PTHR38011:SF7">
    <property type="entry name" value="2,5-DIAMINO-6-RIBOSYLAMINO-4(3H)-PYRIMIDINONE 5'-PHOSPHATE REDUCTASE"/>
    <property type="match status" value="1"/>
</dbReference>
<evidence type="ECO:0000256" key="17">
    <source>
        <dbReference type="PIRSR" id="PIRSR006769-2"/>
    </source>
</evidence>
<dbReference type="FunFam" id="3.40.140.10:FF:000025">
    <property type="entry name" value="Riboflavin biosynthesis protein RibD"/>
    <property type="match status" value="1"/>
</dbReference>
<dbReference type="InterPro" id="IPR016193">
    <property type="entry name" value="Cytidine_deaminase-like"/>
</dbReference>
<feature type="binding site" evidence="18">
    <location>
        <position position="73"/>
    </location>
    <ligand>
        <name>Zn(2+)</name>
        <dbReference type="ChEBI" id="CHEBI:29105"/>
        <note>catalytic</note>
    </ligand>
</feature>
<keyword evidence="21" id="KW-1185">Reference proteome</keyword>
<reference evidence="20 21" key="1">
    <citation type="submission" date="2016-07" db="EMBL/GenBank/DDBJ databases">
        <title>Genome and transcriptome analysis of iron-reducing fermentative bacteria Anoxybacter fermentans.</title>
        <authorList>
            <person name="Zeng X."/>
            <person name="Shao Z."/>
        </authorList>
    </citation>
    <scope>NUCLEOTIDE SEQUENCE [LARGE SCALE GENOMIC DNA]</scope>
    <source>
        <strain evidence="20 21">DY22613</strain>
    </source>
</reference>
<keyword evidence="12" id="KW-0511">Multifunctional enzyme</keyword>
<comment type="cofactor">
    <cofactor evidence="15 18">
        <name>Zn(2+)</name>
        <dbReference type="ChEBI" id="CHEBI:29105"/>
    </cofactor>
    <text evidence="15 18">Binds 1 zinc ion.</text>
</comment>
<evidence type="ECO:0000259" key="19">
    <source>
        <dbReference type="PROSITE" id="PS51747"/>
    </source>
</evidence>
<evidence type="ECO:0000313" key="21">
    <source>
        <dbReference type="Proteomes" id="UP000267250"/>
    </source>
</evidence>
<evidence type="ECO:0000256" key="18">
    <source>
        <dbReference type="PIRSR" id="PIRSR006769-3"/>
    </source>
</evidence>
<dbReference type="CDD" id="cd01284">
    <property type="entry name" value="Riboflavin_deaminase-reductase"/>
    <property type="match status" value="1"/>
</dbReference>
<dbReference type="InterPro" id="IPR016192">
    <property type="entry name" value="APOBEC/CMP_deaminase_Zn-bd"/>
</dbReference>
<dbReference type="RefSeq" id="WP_127016289.1">
    <property type="nucleotide sequence ID" value="NZ_CP016379.1"/>
</dbReference>
<feature type="binding site" evidence="17">
    <location>
        <position position="221"/>
    </location>
    <ligand>
        <name>NADP(+)</name>
        <dbReference type="ChEBI" id="CHEBI:58349"/>
    </ligand>
</feature>
<dbReference type="SUPFAM" id="SSF53927">
    <property type="entry name" value="Cytidine deaminase-like"/>
    <property type="match status" value="1"/>
</dbReference>
<dbReference type="GO" id="GO:0050661">
    <property type="term" value="F:NADP binding"/>
    <property type="evidence" value="ECO:0007669"/>
    <property type="project" value="InterPro"/>
</dbReference>
<dbReference type="EMBL" id="CP016379">
    <property type="protein sequence ID" value="AZR72955.1"/>
    <property type="molecule type" value="Genomic_DNA"/>
</dbReference>
<evidence type="ECO:0000256" key="14">
    <source>
        <dbReference type="ARBA" id="ARBA00049886"/>
    </source>
</evidence>
<dbReference type="NCBIfam" id="TIGR00227">
    <property type="entry name" value="ribD_Cterm"/>
    <property type="match status" value="1"/>
</dbReference>
<evidence type="ECO:0000313" key="20">
    <source>
        <dbReference type="EMBL" id="AZR72955.1"/>
    </source>
</evidence>
<feature type="domain" description="CMP/dCMP-type deaminase" evidence="19">
    <location>
        <begin position="1"/>
        <end position="121"/>
    </location>
</feature>
<dbReference type="InterPro" id="IPR050765">
    <property type="entry name" value="Riboflavin_Biosynth_HTPR"/>
</dbReference>
<feature type="binding site" evidence="17">
    <location>
        <position position="194"/>
    </location>
    <ligand>
        <name>NADP(+)</name>
        <dbReference type="ChEBI" id="CHEBI:58349"/>
    </ligand>
</feature>
<evidence type="ECO:0000256" key="15">
    <source>
        <dbReference type="PIRNR" id="PIRNR006769"/>
    </source>
</evidence>
<dbReference type="GO" id="GO:0008703">
    <property type="term" value="F:5-amino-6-(5-phosphoribosylamino)uracil reductase activity"/>
    <property type="evidence" value="ECO:0007669"/>
    <property type="project" value="UniProtKB-EC"/>
</dbReference>
<dbReference type="SUPFAM" id="SSF53597">
    <property type="entry name" value="Dihydrofolate reductase-like"/>
    <property type="match status" value="1"/>
</dbReference>
<evidence type="ECO:0000256" key="1">
    <source>
        <dbReference type="ARBA" id="ARBA00002151"/>
    </source>
</evidence>
<feature type="binding site" evidence="17">
    <location>
        <position position="152"/>
    </location>
    <ligand>
        <name>NADP(+)</name>
        <dbReference type="ChEBI" id="CHEBI:58349"/>
    </ligand>
</feature>
<feature type="binding site" evidence="17">
    <location>
        <position position="205"/>
    </location>
    <ligand>
        <name>substrate</name>
    </ligand>
</feature>
<dbReference type="EC" id="3.5.4.26" evidence="15"/>
<comment type="function">
    <text evidence="1 15">Converts 2,5-diamino-6-(ribosylamino)-4(3h)-pyrimidinone 5'-phosphate into 5-amino-6-(ribosylamino)-2,4(1h,3h)-pyrimidinedione 5'-phosphate.</text>
</comment>
<comment type="pathway">
    <text evidence="3 15">Cofactor biosynthesis; riboflavin biosynthesis; 5-amino-6-(D-ribitylamino)uracil from GTP: step 3/4.</text>
</comment>
<sequence length="365" mass="40100">MKKYMELALRLAAEWRGFTSPNPMVGAMVVKDGKIVGKGAHKKAGGPHAEVYALDEAGELARGGTLYVTLEPCSHYGKTPPCTEKIIASGIKKVVAAMEDPNPLVAGRGLTRLKEAGIEVEVGLCEKEARKLNEVFIKYITTRKPFVILKAAITLDGKIASVSGDSKWITNELSRIKVHQLRNQVDAVLVGKGTLLSDNPRLNVRLERGEIRNPQKIVLTSSLDIEPAQLKEMAAYQLSTEKPLIMVGAKNLVSQKRVEELEKMGIDVILLSYEEDGVDLEQLLIALGEREITSLLLEGGSGVYTRFLKAGLVDKAYIFQAPIIIGDEGLSWVQKMGFEKIDQGLRLKDVEYEPIADNILTIGYF</sequence>
<dbReference type="InterPro" id="IPR002734">
    <property type="entry name" value="RibDG_C"/>
</dbReference>
<evidence type="ECO:0000256" key="11">
    <source>
        <dbReference type="ARBA" id="ARBA00023002"/>
    </source>
</evidence>
<dbReference type="Gene3D" id="3.40.430.10">
    <property type="entry name" value="Dihydrofolate Reductase, subunit A"/>
    <property type="match status" value="1"/>
</dbReference>
<evidence type="ECO:0000256" key="10">
    <source>
        <dbReference type="ARBA" id="ARBA00022857"/>
    </source>
</evidence>
<evidence type="ECO:0000256" key="9">
    <source>
        <dbReference type="ARBA" id="ARBA00022833"/>
    </source>
</evidence>
<evidence type="ECO:0000256" key="16">
    <source>
        <dbReference type="PIRSR" id="PIRSR006769-1"/>
    </source>
</evidence>
<dbReference type="Pfam" id="PF00383">
    <property type="entry name" value="dCMP_cyt_deam_1"/>
    <property type="match status" value="1"/>
</dbReference>
<name>A0A3S9SXE3_9FIRM</name>
<organism evidence="20 21">
    <name type="scientific">Anoxybacter fermentans</name>
    <dbReference type="NCBI Taxonomy" id="1323375"/>
    <lineage>
        <taxon>Bacteria</taxon>
        <taxon>Bacillati</taxon>
        <taxon>Bacillota</taxon>
        <taxon>Clostridia</taxon>
        <taxon>Halanaerobiales</taxon>
        <taxon>Anoxybacter</taxon>
    </lineage>
</organism>
<evidence type="ECO:0000256" key="12">
    <source>
        <dbReference type="ARBA" id="ARBA00023268"/>
    </source>
</evidence>
<dbReference type="GO" id="GO:0009231">
    <property type="term" value="P:riboflavin biosynthetic process"/>
    <property type="evidence" value="ECO:0007669"/>
    <property type="project" value="UniProtKB-UniPathway"/>
</dbReference>
<dbReference type="AlphaFoldDB" id="A0A3S9SXE3"/>
<dbReference type="InterPro" id="IPR011549">
    <property type="entry name" value="RibD_C"/>
</dbReference>
<keyword evidence="10 15" id="KW-0521">NADP</keyword>
<comment type="catalytic activity">
    <reaction evidence="14 15">
        <text>2,5-diamino-6-hydroxy-4-(5-phosphoribosylamino)-pyrimidine + H2O + H(+) = 5-amino-6-(5-phospho-D-ribosylamino)uracil + NH4(+)</text>
        <dbReference type="Rhea" id="RHEA:21868"/>
        <dbReference type="ChEBI" id="CHEBI:15377"/>
        <dbReference type="ChEBI" id="CHEBI:15378"/>
        <dbReference type="ChEBI" id="CHEBI:28938"/>
        <dbReference type="ChEBI" id="CHEBI:58453"/>
        <dbReference type="ChEBI" id="CHEBI:58614"/>
        <dbReference type="EC" id="3.5.4.26"/>
    </reaction>
</comment>
<keyword evidence="11 15" id="KW-0560">Oxidoreductase</keyword>
<dbReference type="GO" id="GO:0008835">
    <property type="term" value="F:diaminohydroxyphosphoribosylaminopyrimidine deaminase activity"/>
    <property type="evidence" value="ECO:0007669"/>
    <property type="project" value="UniProtKB-EC"/>
</dbReference>
<dbReference type="GO" id="GO:0008270">
    <property type="term" value="F:zinc ion binding"/>
    <property type="evidence" value="ECO:0007669"/>
    <property type="project" value="InterPro"/>
</dbReference>
<dbReference type="NCBIfam" id="TIGR00326">
    <property type="entry name" value="eubact_ribD"/>
    <property type="match status" value="1"/>
</dbReference>
<keyword evidence="6 15" id="KW-0686">Riboflavin biosynthesis</keyword>
<comment type="pathway">
    <text evidence="2 15">Cofactor biosynthesis; riboflavin biosynthesis; 5-amino-6-(D-ribitylamino)uracil from GTP: step 2/4.</text>
</comment>
<accession>A0A3S9SXE3</accession>
<comment type="catalytic activity">
    <reaction evidence="13 15">
        <text>5-amino-6-(5-phospho-D-ribitylamino)uracil + NADP(+) = 5-amino-6-(5-phospho-D-ribosylamino)uracil + NADPH + H(+)</text>
        <dbReference type="Rhea" id="RHEA:17845"/>
        <dbReference type="ChEBI" id="CHEBI:15378"/>
        <dbReference type="ChEBI" id="CHEBI:57783"/>
        <dbReference type="ChEBI" id="CHEBI:58349"/>
        <dbReference type="ChEBI" id="CHEBI:58421"/>
        <dbReference type="ChEBI" id="CHEBI:58453"/>
        <dbReference type="EC" id="1.1.1.193"/>
    </reaction>
</comment>
<feature type="binding site" evidence="17">
    <location>
        <position position="166"/>
    </location>
    <ligand>
        <name>substrate</name>
    </ligand>
</feature>
<protein>
    <recommendedName>
        <fullName evidence="15">Riboflavin biosynthesis protein RibD</fullName>
    </recommendedName>
    <domain>
        <recommendedName>
            <fullName evidence="15">Diaminohydroxyphosphoribosylaminopyrimidine deaminase</fullName>
            <shortName evidence="15">DRAP deaminase</shortName>
            <ecNumber evidence="15">3.5.4.26</ecNumber>
        </recommendedName>
        <alternativeName>
            <fullName evidence="15">Riboflavin-specific deaminase</fullName>
        </alternativeName>
    </domain>
    <domain>
        <recommendedName>
            <fullName evidence="15">5-amino-6-(5-phosphoribosylamino)uracil reductase</fullName>
            <ecNumber evidence="15">1.1.1.193</ecNumber>
        </recommendedName>
        <alternativeName>
            <fullName evidence="15">HTP reductase</fullName>
        </alternativeName>
    </domain>
</protein>
<dbReference type="EC" id="1.1.1.193" evidence="15"/>
<dbReference type="PANTHER" id="PTHR38011">
    <property type="entry name" value="DIHYDROFOLATE REDUCTASE FAMILY PROTEIN (AFU_ORTHOLOGUE AFUA_8G06820)"/>
    <property type="match status" value="1"/>
</dbReference>
<evidence type="ECO:0000256" key="5">
    <source>
        <dbReference type="ARBA" id="ARBA00007417"/>
    </source>
</evidence>
<evidence type="ECO:0000256" key="7">
    <source>
        <dbReference type="ARBA" id="ARBA00022723"/>
    </source>
</evidence>
<feature type="binding site" evidence="17">
    <location>
        <position position="182"/>
    </location>
    <ligand>
        <name>substrate</name>
    </ligand>
</feature>
<evidence type="ECO:0000256" key="4">
    <source>
        <dbReference type="ARBA" id="ARBA00005259"/>
    </source>
</evidence>
<feature type="binding site" evidence="17">
    <location>
        <position position="202"/>
    </location>
    <ligand>
        <name>substrate</name>
    </ligand>
</feature>
<evidence type="ECO:0000256" key="6">
    <source>
        <dbReference type="ARBA" id="ARBA00022619"/>
    </source>
</evidence>
<evidence type="ECO:0000256" key="8">
    <source>
        <dbReference type="ARBA" id="ARBA00022801"/>
    </source>
</evidence>
<feature type="binding site" evidence="18">
    <location>
        <position position="82"/>
    </location>
    <ligand>
        <name>Zn(2+)</name>
        <dbReference type="ChEBI" id="CHEBI:29105"/>
        <note>catalytic</note>
    </ligand>
</feature>
<feature type="binding site" evidence="17">
    <location>
        <position position="298"/>
    </location>
    <ligand>
        <name>substrate</name>
    </ligand>
</feature>
<keyword evidence="8 15" id="KW-0378">Hydrolase</keyword>
<gene>
    <name evidence="20" type="ORF">BBF96_05835</name>
</gene>
<dbReference type="PROSITE" id="PS00903">
    <property type="entry name" value="CYT_DCMP_DEAMINASES_1"/>
    <property type="match status" value="1"/>
</dbReference>
<evidence type="ECO:0000256" key="13">
    <source>
        <dbReference type="ARBA" id="ARBA00049861"/>
    </source>
</evidence>
<keyword evidence="7 15" id="KW-0479">Metal-binding</keyword>
<dbReference type="InterPro" id="IPR024072">
    <property type="entry name" value="DHFR-like_dom_sf"/>
</dbReference>
<feature type="binding site" evidence="17">
    <location>
        <position position="198"/>
    </location>
    <ligand>
        <name>NADP(+)</name>
        <dbReference type="ChEBI" id="CHEBI:58349"/>
    </ligand>
</feature>
<feature type="binding site" evidence="17">
    <location>
        <position position="168"/>
    </location>
    <ligand>
        <name>NADP(+)</name>
        <dbReference type="ChEBI" id="CHEBI:58349"/>
    </ligand>
</feature>
<comment type="similarity">
    <text evidence="4 15">In the N-terminal section; belongs to the cytidine and deoxycytidylate deaminase family.</text>
</comment>
<evidence type="ECO:0000256" key="2">
    <source>
        <dbReference type="ARBA" id="ARBA00004882"/>
    </source>
</evidence>
<dbReference type="Gene3D" id="3.40.140.10">
    <property type="entry name" value="Cytidine Deaminase, domain 2"/>
    <property type="match status" value="1"/>
</dbReference>
<dbReference type="OrthoDB" id="9800865at2"/>
<dbReference type="PROSITE" id="PS51747">
    <property type="entry name" value="CYT_DCMP_DEAMINASES_2"/>
    <property type="match status" value="1"/>
</dbReference>